<feature type="active site" evidence="3">
    <location>
        <position position="176"/>
    </location>
</feature>
<dbReference type="GO" id="GO:0051287">
    <property type="term" value="F:NAD binding"/>
    <property type="evidence" value="ECO:0007669"/>
    <property type="project" value="InterPro"/>
</dbReference>
<evidence type="ECO:0000256" key="2">
    <source>
        <dbReference type="ARBA" id="ARBA00023027"/>
    </source>
</evidence>
<dbReference type="PANTHER" id="PTHR43580:SF2">
    <property type="entry name" value="CYTOKINE-LIKE NUCLEAR FACTOR N-PAC"/>
    <property type="match status" value="1"/>
</dbReference>
<evidence type="ECO:0000256" key="1">
    <source>
        <dbReference type="ARBA" id="ARBA00023002"/>
    </source>
</evidence>
<evidence type="ECO:0000259" key="5">
    <source>
        <dbReference type="Pfam" id="PF14833"/>
    </source>
</evidence>
<feature type="domain" description="3-hydroxyisobutyrate dehydrogenase-like NAD-binding" evidence="5">
    <location>
        <begin position="172"/>
        <end position="286"/>
    </location>
</feature>
<evidence type="ECO:0000313" key="6">
    <source>
        <dbReference type="EMBL" id="SHJ95029.1"/>
    </source>
</evidence>
<dbReference type="SUPFAM" id="SSF48179">
    <property type="entry name" value="6-phosphogluconate dehydrogenase C-terminal domain-like"/>
    <property type="match status" value="1"/>
</dbReference>
<dbReference type="InterPro" id="IPR006115">
    <property type="entry name" value="6PGDH_NADP-bd"/>
</dbReference>
<keyword evidence="1" id="KW-0560">Oxidoreductase</keyword>
<dbReference type="InterPro" id="IPR029154">
    <property type="entry name" value="HIBADH-like_NADP-bd"/>
</dbReference>
<dbReference type="GO" id="GO:0050661">
    <property type="term" value="F:NADP binding"/>
    <property type="evidence" value="ECO:0007669"/>
    <property type="project" value="InterPro"/>
</dbReference>
<gene>
    <name evidence="6" type="ORF">SAMN02745194_03799</name>
</gene>
<dbReference type="Gene3D" id="1.10.1040.10">
    <property type="entry name" value="N-(1-d-carboxylethyl)-l-norvaline Dehydrogenase, domain 2"/>
    <property type="match status" value="1"/>
</dbReference>
<dbReference type="Gene3D" id="3.40.50.720">
    <property type="entry name" value="NAD(P)-binding Rossmann-like Domain"/>
    <property type="match status" value="1"/>
</dbReference>
<dbReference type="PIRSF" id="PIRSF000103">
    <property type="entry name" value="HIBADH"/>
    <property type="match status" value="1"/>
</dbReference>
<name>A0A1M6NH53_9PROT</name>
<dbReference type="InterPro" id="IPR036291">
    <property type="entry name" value="NAD(P)-bd_dom_sf"/>
</dbReference>
<dbReference type="InterPro" id="IPR015815">
    <property type="entry name" value="HIBADH-related"/>
</dbReference>
<proteinExistence type="predicted"/>
<protein>
    <submittedName>
        <fullName evidence="6">3-hydroxyisobutyrate dehydrogenase</fullName>
    </submittedName>
</protein>
<dbReference type="InterPro" id="IPR008927">
    <property type="entry name" value="6-PGluconate_DH-like_C_sf"/>
</dbReference>
<organism evidence="6 7">
    <name type="scientific">Muricoccus roseus</name>
    <dbReference type="NCBI Taxonomy" id="198092"/>
    <lineage>
        <taxon>Bacteria</taxon>
        <taxon>Pseudomonadati</taxon>
        <taxon>Pseudomonadota</taxon>
        <taxon>Alphaproteobacteria</taxon>
        <taxon>Acetobacterales</taxon>
        <taxon>Roseomonadaceae</taxon>
        <taxon>Muricoccus</taxon>
    </lineage>
</organism>
<evidence type="ECO:0000259" key="4">
    <source>
        <dbReference type="Pfam" id="PF03446"/>
    </source>
</evidence>
<dbReference type="SUPFAM" id="SSF51735">
    <property type="entry name" value="NAD(P)-binding Rossmann-fold domains"/>
    <property type="match status" value="1"/>
</dbReference>
<dbReference type="GO" id="GO:0016491">
    <property type="term" value="F:oxidoreductase activity"/>
    <property type="evidence" value="ECO:0007669"/>
    <property type="project" value="UniProtKB-KW"/>
</dbReference>
<dbReference type="EMBL" id="FQZF01000026">
    <property type="protein sequence ID" value="SHJ95029.1"/>
    <property type="molecule type" value="Genomic_DNA"/>
</dbReference>
<dbReference type="AlphaFoldDB" id="A0A1M6NH53"/>
<dbReference type="RefSeq" id="WP_073137634.1">
    <property type="nucleotide sequence ID" value="NZ_FQZF01000026.1"/>
</dbReference>
<dbReference type="STRING" id="198092.SAMN02745194_03799"/>
<keyword evidence="2" id="KW-0520">NAD</keyword>
<evidence type="ECO:0000256" key="3">
    <source>
        <dbReference type="PIRSR" id="PIRSR000103-1"/>
    </source>
</evidence>
<evidence type="ECO:0000313" key="7">
    <source>
        <dbReference type="Proteomes" id="UP000184387"/>
    </source>
</evidence>
<dbReference type="Pfam" id="PF14833">
    <property type="entry name" value="NAD_binding_11"/>
    <property type="match status" value="1"/>
</dbReference>
<dbReference type="InterPro" id="IPR013328">
    <property type="entry name" value="6PGD_dom2"/>
</dbReference>
<dbReference type="OrthoDB" id="9812907at2"/>
<dbReference type="InterPro" id="IPR051265">
    <property type="entry name" value="HIBADH-related_NP60_sf"/>
</dbReference>
<dbReference type="Pfam" id="PF03446">
    <property type="entry name" value="NAD_binding_2"/>
    <property type="match status" value="1"/>
</dbReference>
<keyword evidence="7" id="KW-1185">Reference proteome</keyword>
<sequence length="299" mass="30924">MGALQGWKLGWIGVGRMGTPLCRRLLDAGATLSVADLDPARTAHLAAEGARPNATAAALAEEADILLSMVTNDAALLAVAIGPGGVAETIRPGQVFIDLSTVSPATSARVAEAMAERGADYLRCPVSGSTTMAAAGTLTLFASGPAAALDRCEPLLATLGKETLRCGSAEEARAVKLMVNMVVALTPAIIGEALAFGSRLGLDWEGMVDALNRSTVASPLLAYKADMLKARDWTPAADVDLVAKDVDLALSIAQREGVPMPFSALARQFAAACQATGEGGLDFFRVATWPERLLAPNPR</sequence>
<reference evidence="6 7" key="1">
    <citation type="submission" date="2016-11" db="EMBL/GenBank/DDBJ databases">
        <authorList>
            <person name="Jaros S."/>
            <person name="Januszkiewicz K."/>
            <person name="Wedrychowicz H."/>
        </authorList>
    </citation>
    <scope>NUCLEOTIDE SEQUENCE [LARGE SCALE GENOMIC DNA]</scope>
    <source>
        <strain evidence="6 7">DSM 14916</strain>
    </source>
</reference>
<feature type="domain" description="6-phosphogluconate dehydrogenase NADP-binding" evidence="4">
    <location>
        <begin position="8"/>
        <end position="164"/>
    </location>
</feature>
<dbReference type="Proteomes" id="UP000184387">
    <property type="component" value="Unassembled WGS sequence"/>
</dbReference>
<accession>A0A1M6NH53</accession>
<dbReference type="PANTHER" id="PTHR43580">
    <property type="entry name" value="OXIDOREDUCTASE GLYR1-RELATED"/>
    <property type="match status" value="1"/>
</dbReference>